<feature type="transmembrane region" description="Helical" evidence="1">
    <location>
        <begin position="34"/>
        <end position="56"/>
    </location>
</feature>
<sequence length="532" mass="59309">MNNTKLLIKASIINSFGLNKFLKETSKSEKTKMIFIGIAILWAFVAVFASSFAYSYMVSDVLFQLDALNILLVIAFINVSIISLFMSIYKASGYLFSFKDYDLLMSLPVSTSQVLISKLLLLYSSNLIVSIIIGLPPLIVYGIKSSSTFLYYVFALIAMFLIPFIPLIIGSGLSFILGKISTRFKFTNLIMIIGSFALILILMLGSFSINNISTEFIQSSAELMGSISKAYFPIVFFVNALEKLEALSLLLFILSALIPFVIFLLIFVNSFKNINSKMNESFKEANYKMSSLKVSSSLIALYKKEINFYFSSYIYVVNTGIGVIMMTIFTISMAILGEEKLAQDLEMPMISQFVVPAAIAIMSLCICLTCTTASSISLEGKNIWIVKSLPIKIIEIIKSKILVNLTVILPLLFVNSLILAVSFRLTLISYILFLAIPTLYAFLISMTGIIVNLHLPKLEWKSHMVVVKQSASVVVTMLIGILSVLIPIFIFYLTEPTNFNVFSFYLTIALLMVNLLLWSIIKAEGIKIFAKL</sequence>
<evidence type="ECO:0000313" key="2">
    <source>
        <dbReference type="EMBL" id="SDZ22640.1"/>
    </source>
</evidence>
<feature type="transmembrane region" description="Helical" evidence="1">
    <location>
        <begin position="427"/>
        <end position="451"/>
    </location>
</feature>
<dbReference type="RefSeq" id="WP_091731350.1">
    <property type="nucleotide sequence ID" value="NZ_FNQE01000026.1"/>
</dbReference>
<accession>A0A1H3RAG5</accession>
<keyword evidence="1" id="KW-0812">Transmembrane</keyword>
<evidence type="ECO:0000256" key="1">
    <source>
        <dbReference type="SAM" id="Phobius"/>
    </source>
</evidence>
<evidence type="ECO:0000313" key="3">
    <source>
        <dbReference type="Proteomes" id="UP000198625"/>
    </source>
</evidence>
<dbReference type="Proteomes" id="UP000198625">
    <property type="component" value="Unassembled WGS sequence"/>
</dbReference>
<proteinExistence type="predicted"/>
<dbReference type="STRING" id="415015.SAMN05660462_02291"/>
<protein>
    <submittedName>
        <fullName evidence="2">ABC-2 type transport system permease protein</fullName>
    </submittedName>
</protein>
<dbReference type="EMBL" id="FNQE01000026">
    <property type="protein sequence ID" value="SDZ22640.1"/>
    <property type="molecule type" value="Genomic_DNA"/>
</dbReference>
<feature type="transmembrane region" description="Helical" evidence="1">
    <location>
        <begin position="471"/>
        <end position="493"/>
    </location>
</feature>
<keyword evidence="1" id="KW-1133">Transmembrane helix</keyword>
<keyword evidence="1" id="KW-0472">Membrane</keyword>
<dbReference type="AlphaFoldDB" id="A0A1H3RAG5"/>
<organism evidence="2 3">
    <name type="scientific">Proteiniborus ethanoligenes</name>
    <dbReference type="NCBI Taxonomy" id="415015"/>
    <lineage>
        <taxon>Bacteria</taxon>
        <taxon>Bacillati</taxon>
        <taxon>Bacillota</taxon>
        <taxon>Clostridia</taxon>
        <taxon>Eubacteriales</taxon>
        <taxon>Proteiniborus</taxon>
    </lineage>
</organism>
<feature type="transmembrane region" description="Helical" evidence="1">
    <location>
        <begin position="357"/>
        <end position="380"/>
    </location>
</feature>
<feature type="transmembrane region" description="Helical" evidence="1">
    <location>
        <begin position="313"/>
        <end position="337"/>
    </location>
</feature>
<feature type="transmembrane region" description="Helical" evidence="1">
    <location>
        <begin position="499"/>
        <end position="521"/>
    </location>
</feature>
<keyword evidence="3" id="KW-1185">Reference proteome</keyword>
<dbReference type="OrthoDB" id="138672at2"/>
<feature type="transmembrane region" description="Helical" evidence="1">
    <location>
        <begin position="246"/>
        <end position="268"/>
    </location>
</feature>
<feature type="transmembrane region" description="Helical" evidence="1">
    <location>
        <begin position="149"/>
        <end position="177"/>
    </location>
</feature>
<feature type="transmembrane region" description="Helical" evidence="1">
    <location>
        <begin position="68"/>
        <end position="89"/>
    </location>
</feature>
<reference evidence="2 3" key="1">
    <citation type="submission" date="2016-10" db="EMBL/GenBank/DDBJ databases">
        <authorList>
            <person name="de Groot N.N."/>
        </authorList>
    </citation>
    <scope>NUCLEOTIDE SEQUENCE [LARGE SCALE GENOMIC DNA]</scope>
    <source>
        <strain evidence="2 3">DSM 21650</strain>
    </source>
</reference>
<feature type="transmembrane region" description="Helical" evidence="1">
    <location>
        <begin position="120"/>
        <end position="143"/>
    </location>
</feature>
<feature type="transmembrane region" description="Helical" evidence="1">
    <location>
        <begin position="401"/>
        <end position="421"/>
    </location>
</feature>
<gene>
    <name evidence="2" type="ORF">SAMN05660462_02291</name>
</gene>
<name>A0A1H3RAG5_9FIRM</name>
<feature type="transmembrane region" description="Helical" evidence="1">
    <location>
        <begin position="189"/>
        <end position="209"/>
    </location>
</feature>